<sequence length="294" mass="32651">MEFHLYLPQMRMTMPEIVERARNAERAGFAGIGLMDHLAPPQYIQGTMYEAMSTAGWIAAKTENLKVGHLVLCDMFRHPVVLAKQAVTLDHASEGRFELGIGWGSVPAELGRYGVGSTTPKVRVERMAETLAVLRLLWSGEQVSYQGEFFQLNEVMAHPVPTAPIPITIGGTGPRTLELVAEYADWWNLQINKIVELERLRSRAGKARVSIQQLITVVPPGATEAERDEILTTAQRRFGQMGSNGGLVAGTPAELTAHYRRMTDQGIDRTYAWFTDFAKPATLEAFAEVIENLR</sequence>
<dbReference type="InterPro" id="IPR050172">
    <property type="entry name" value="SsuD_RutA_monooxygenase"/>
</dbReference>
<protein>
    <submittedName>
        <fullName evidence="6">LLM class flavin-dependent oxidoreductase</fullName>
    </submittedName>
</protein>
<evidence type="ECO:0000313" key="6">
    <source>
        <dbReference type="EMBL" id="MBL7631372.1"/>
    </source>
</evidence>
<organism evidence="6 7">
    <name type="scientific">Frankia nepalensis</name>
    <dbReference type="NCBI Taxonomy" id="1836974"/>
    <lineage>
        <taxon>Bacteria</taxon>
        <taxon>Bacillati</taxon>
        <taxon>Actinomycetota</taxon>
        <taxon>Actinomycetes</taxon>
        <taxon>Frankiales</taxon>
        <taxon>Frankiaceae</taxon>
        <taxon>Frankia</taxon>
    </lineage>
</organism>
<keyword evidence="4" id="KW-0503">Monooxygenase</keyword>
<gene>
    <name evidence="6" type="ORF">I7412_30275</name>
</gene>
<dbReference type="InterPro" id="IPR011251">
    <property type="entry name" value="Luciferase-like_dom"/>
</dbReference>
<dbReference type="PANTHER" id="PTHR42847">
    <property type="entry name" value="ALKANESULFONATE MONOOXYGENASE"/>
    <property type="match status" value="1"/>
</dbReference>
<evidence type="ECO:0000256" key="4">
    <source>
        <dbReference type="ARBA" id="ARBA00023033"/>
    </source>
</evidence>
<comment type="caution">
    <text evidence="6">The sequence shown here is derived from an EMBL/GenBank/DDBJ whole genome shotgun (WGS) entry which is preliminary data.</text>
</comment>
<dbReference type="EMBL" id="JAEACQ010000269">
    <property type="protein sequence ID" value="MBL7631372.1"/>
    <property type="molecule type" value="Genomic_DNA"/>
</dbReference>
<dbReference type="GO" id="GO:0008726">
    <property type="term" value="F:alkanesulfonate monooxygenase activity"/>
    <property type="evidence" value="ECO:0007669"/>
    <property type="project" value="TreeGrafter"/>
</dbReference>
<dbReference type="InterPro" id="IPR036661">
    <property type="entry name" value="Luciferase-like_sf"/>
</dbReference>
<dbReference type="Pfam" id="PF00296">
    <property type="entry name" value="Bac_luciferase"/>
    <property type="match status" value="1"/>
</dbReference>
<keyword evidence="2" id="KW-0288">FMN</keyword>
<accession>A0A937RJK8</accession>
<dbReference type="Gene3D" id="3.20.20.30">
    <property type="entry name" value="Luciferase-like domain"/>
    <property type="match status" value="1"/>
</dbReference>
<dbReference type="RefSeq" id="WP_203006019.1">
    <property type="nucleotide sequence ID" value="NZ_JADWYU010000235.1"/>
</dbReference>
<evidence type="ECO:0000313" key="7">
    <source>
        <dbReference type="Proteomes" id="UP000604475"/>
    </source>
</evidence>
<keyword evidence="1" id="KW-0285">Flavoprotein</keyword>
<evidence type="ECO:0000256" key="2">
    <source>
        <dbReference type="ARBA" id="ARBA00022643"/>
    </source>
</evidence>
<dbReference type="PANTHER" id="PTHR42847:SF4">
    <property type="entry name" value="ALKANESULFONATE MONOOXYGENASE-RELATED"/>
    <property type="match status" value="1"/>
</dbReference>
<keyword evidence="7" id="KW-1185">Reference proteome</keyword>
<dbReference type="SUPFAM" id="SSF51679">
    <property type="entry name" value="Bacterial luciferase-like"/>
    <property type="match status" value="1"/>
</dbReference>
<dbReference type="GO" id="GO:0046306">
    <property type="term" value="P:alkanesulfonate catabolic process"/>
    <property type="evidence" value="ECO:0007669"/>
    <property type="project" value="TreeGrafter"/>
</dbReference>
<evidence type="ECO:0000256" key="1">
    <source>
        <dbReference type="ARBA" id="ARBA00022630"/>
    </source>
</evidence>
<reference evidence="6" key="1">
    <citation type="submission" date="2020-12" db="EMBL/GenBank/DDBJ databases">
        <title>Genomic characterization of non-nitrogen-fixing Frankia strains.</title>
        <authorList>
            <person name="Carlos-Shanley C."/>
            <person name="Guerra T."/>
            <person name="Hahn D."/>
        </authorList>
    </citation>
    <scope>NUCLEOTIDE SEQUENCE</scope>
    <source>
        <strain evidence="6">CN6</strain>
    </source>
</reference>
<dbReference type="Proteomes" id="UP000604475">
    <property type="component" value="Unassembled WGS sequence"/>
</dbReference>
<keyword evidence="3" id="KW-0560">Oxidoreductase</keyword>
<dbReference type="AlphaFoldDB" id="A0A937RJK8"/>
<feature type="domain" description="Luciferase-like" evidence="5">
    <location>
        <begin position="12"/>
        <end position="210"/>
    </location>
</feature>
<evidence type="ECO:0000259" key="5">
    <source>
        <dbReference type="Pfam" id="PF00296"/>
    </source>
</evidence>
<proteinExistence type="predicted"/>
<evidence type="ECO:0000256" key="3">
    <source>
        <dbReference type="ARBA" id="ARBA00023002"/>
    </source>
</evidence>
<name>A0A937RJK8_9ACTN</name>